<name>A0A9W8AA42_9FUNG</name>
<dbReference type="Proteomes" id="UP001150569">
    <property type="component" value="Unassembled WGS sequence"/>
</dbReference>
<keyword evidence="2" id="KW-1185">Reference proteome</keyword>
<sequence length="94" mass="11505">HRRLVQCQQDLSWHPVLLAVGLLRCRGCLLRRWLPKRSLYRWTQASDLHQPGRRWRLQPHQCEHRRLVQCQQDLSWHPVLLQVGLLRYRCRLLL</sequence>
<reference evidence="1" key="1">
    <citation type="submission" date="2022-07" db="EMBL/GenBank/DDBJ databases">
        <title>Phylogenomic reconstructions and comparative analyses of Kickxellomycotina fungi.</title>
        <authorList>
            <person name="Reynolds N.K."/>
            <person name="Stajich J.E."/>
            <person name="Barry K."/>
            <person name="Grigoriev I.V."/>
            <person name="Crous P."/>
            <person name="Smith M.E."/>
        </authorList>
    </citation>
    <scope>NUCLEOTIDE SEQUENCE</scope>
    <source>
        <strain evidence="1">RSA 861</strain>
    </source>
</reference>
<feature type="non-terminal residue" evidence="1">
    <location>
        <position position="1"/>
    </location>
</feature>
<evidence type="ECO:0000313" key="2">
    <source>
        <dbReference type="Proteomes" id="UP001150569"/>
    </source>
</evidence>
<evidence type="ECO:0000313" key="1">
    <source>
        <dbReference type="EMBL" id="KAJ1926721.1"/>
    </source>
</evidence>
<dbReference type="AlphaFoldDB" id="A0A9W8AA42"/>
<dbReference type="EMBL" id="JANBPT010000154">
    <property type="protein sequence ID" value="KAJ1926721.1"/>
    <property type="molecule type" value="Genomic_DNA"/>
</dbReference>
<accession>A0A9W8AA42</accession>
<organism evidence="1 2">
    <name type="scientific">Tieghemiomyces parasiticus</name>
    <dbReference type="NCBI Taxonomy" id="78921"/>
    <lineage>
        <taxon>Eukaryota</taxon>
        <taxon>Fungi</taxon>
        <taxon>Fungi incertae sedis</taxon>
        <taxon>Zoopagomycota</taxon>
        <taxon>Kickxellomycotina</taxon>
        <taxon>Dimargaritomycetes</taxon>
        <taxon>Dimargaritales</taxon>
        <taxon>Dimargaritaceae</taxon>
        <taxon>Tieghemiomyces</taxon>
    </lineage>
</organism>
<comment type="caution">
    <text evidence="1">The sequence shown here is derived from an EMBL/GenBank/DDBJ whole genome shotgun (WGS) entry which is preliminary data.</text>
</comment>
<protein>
    <submittedName>
        <fullName evidence="1">Uncharacterized protein</fullName>
    </submittedName>
</protein>
<gene>
    <name evidence="1" type="ORF">IWQ60_003569</name>
</gene>
<feature type="non-terminal residue" evidence="1">
    <location>
        <position position="94"/>
    </location>
</feature>
<proteinExistence type="predicted"/>